<accession>A0A812R5V1</accession>
<dbReference type="EMBL" id="CAJNDS010002301">
    <property type="protein sequence ID" value="CAE7420963.1"/>
    <property type="molecule type" value="Genomic_DNA"/>
</dbReference>
<keyword evidence="1" id="KW-0812">Transmembrane</keyword>
<sequence length="102" mass="11247">MATSRQQETFRLCTGLLGAFVFFMMFLVGIEQHYDSKGILTLSRGILFVAFWLWCCMLAVGVTVARESLVEEEEEGVVLLHAGKHPCEGGCGANLKDCKCPT</sequence>
<name>A0A812R5V1_9DINO</name>
<gene>
    <name evidence="2" type="ORF">SNAT2548_LOCUS22901</name>
</gene>
<feature type="transmembrane region" description="Helical" evidence="1">
    <location>
        <begin position="42"/>
        <end position="65"/>
    </location>
</feature>
<evidence type="ECO:0000313" key="3">
    <source>
        <dbReference type="Proteomes" id="UP000604046"/>
    </source>
</evidence>
<keyword evidence="1" id="KW-1133">Transmembrane helix</keyword>
<evidence type="ECO:0000256" key="1">
    <source>
        <dbReference type="SAM" id="Phobius"/>
    </source>
</evidence>
<protein>
    <submittedName>
        <fullName evidence="2">Uncharacterized protein</fullName>
    </submittedName>
</protein>
<evidence type="ECO:0000313" key="2">
    <source>
        <dbReference type="EMBL" id="CAE7420963.1"/>
    </source>
</evidence>
<keyword evidence="1" id="KW-0472">Membrane</keyword>
<proteinExistence type="predicted"/>
<comment type="caution">
    <text evidence="2">The sequence shown here is derived from an EMBL/GenBank/DDBJ whole genome shotgun (WGS) entry which is preliminary data.</text>
</comment>
<dbReference type="Proteomes" id="UP000604046">
    <property type="component" value="Unassembled WGS sequence"/>
</dbReference>
<reference evidence="2" key="1">
    <citation type="submission" date="2021-02" db="EMBL/GenBank/DDBJ databases">
        <authorList>
            <person name="Dougan E. K."/>
            <person name="Rhodes N."/>
            <person name="Thang M."/>
            <person name="Chan C."/>
        </authorList>
    </citation>
    <scope>NUCLEOTIDE SEQUENCE</scope>
</reference>
<dbReference type="AlphaFoldDB" id="A0A812R5V1"/>
<organism evidence="2 3">
    <name type="scientific">Symbiodinium natans</name>
    <dbReference type="NCBI Taxonomy" id="878477"/>
    <lineage>
        <taxon>Eukaryota</taxon>
        <taxon>Sar</taxon>
        <taxon>Alveolata</taxon>
        <taxon>Dinophyceae</taxon>
        <taxon>Suessiales</taxon>
        <taxon>Symbiodiniaceae</taxon>
        <taxon>Symbiodinium</taxon>
    </lineage>
</organism>
<feature type="transmembrane region" description="Helical" evidence="1">
    <location>
        <begin position="12"/>
        <end position="30"/>
    </location>
</feature>
<keyword evidence="3" id="KW-1185">Reference proteome</keyword>